<name>A0ACC2E2D7_DIPCM</name>
<accession>A0ACC2E2D7</accession>
<evidence type="ECO:0000313" key="1">
    <source>
        <dbReference type="EMBL" id="KAJ7560644.1"/>
    </source>
</evidence>
<keyword evidence="2" id="KW-1185">Reference proteome</keyword>
<sequence length="111" mass="12586">MGYKRLFFFLHRVPCNHPNPQISFAFACAFASFAGGVLAFEMDDALYVCLSLWSDLWHFRRIDAKQNGQAQQEPSFSVSFLAQMMKHDRTRRGSGSSLCVGFCDLLSDSCF</sequence>
<gene>
    <name evidence="1" type="ORF">O6H91_04G138600</name>
</gene>
<reference evidence="2" key="1">
    <citation type="journal article" date="2024" name="Proc. Natl. Acad. Sci. U.S.A.">
        <title>Extraordinary preservation of gene collinearity over three hundred million years revealed in homosporous lycophytes.</title>
        <authorList>
            <person name="Li C."/>
            <person name="Wickell D."/>
            <person name="Kuo L.Y."/>
            <person name="Chen X."/>
            <person name="Nie B."/>
            <person name="Liao X."/>
            <person name="Peng D."/>
            <person name="Ji J."/>
            <person name="Jenkins J."/>
            <person name="Williams M."/>
            <person name="Shu S."/>
            <person name="Plott C."/>
            <person name="Barry K."/>
            <person name="Rajasekar S."/>
            <person name="Grimwood J."/>
            <person name="Han X."/>
            <person name="Sun S."/>
            <person name="Hou Z."/>
            <person name="He W."/>
            <person name="Dai G."/>
            <person name="Sun C."/>
            <person name="Schmutz J."/>
            <person name="Leebens-Mack J.H."/>
            <person name="Li F.W."/>
            <person name="Wang L."/>
        </authorList>
    </citation>
    <scope>NUCLEOTIDE SEQUENCE [LARGE SCALE GENOMIC DNA]</scope>
    <source>
        <strain evidence="2">cv. PW_Plant_1</strain>
    </source>
</reference>
<protein>
    <submittedName>
        <fullName evidence="1">Uncharacterized protein</fullName>
    </submittedName>
</protein>
<comment type="caution">
    <text evidence="1">The sequence shown here is derived from an EMBL/GenBank/DDBJ whole genome shotgun (WGS) entry which is preliminary data.</text>
</comment>
<dbReference type="Proteomes" id="UP001162992">
    <property type="component" value="Chromosome 4"/>
</dbReference>
<organism evidence="1 2">
    <name type="scientific">Diphasiastrum complanatum</name>
    <name type="common">Issler's clubmoss</name>
    <name type="synonym">Lycopodium complanatum</name>
    <dbReference type="NCBI Taxonomy" id="34168"/>
    <lineage>
        <taxon>Eukaryota</taxon>
        <taxon>Viridiplantae</taxon>
        <taxon>Streptophyta</taxon>
        <taxon>Embryophyta</taxon>
        <taxon>Tracheophyta</taxon>
        <taxon>Lycopodiopsida</taxon>
        <taxon>Lycopodiales</taxon>
        <taxon>Lycopodiaceae</taxon>
        <taxon>Lycopodioideae</taxon>
        <taxon>Diphasiastrum</taxon>
    </lineage>
</organism>
<dbReference type="EMBL" id="CM055095">
    <property type="protein sequence ID" value="KAJ7560644.1"/>
    <property type="molecule type" value="Genomic_DNA"/>
</dbReference>
<evidence type="ECO:0000313" key="2">
    <source>
        <dbReference type="Proteomes" id="UP001162992"/>
    </source>
</evidence>
<proteinExistence type="predicted"/>